<evidence type="ECO:0000313" key="1">
    <source>
        <dbReference type="EMBL" id="RIH91876.1"/>
    </source>
</evidence>
<sequence>MLERLTEQFLEDETLTAGLSEEDASELVGWLLGIAEDLEEQTSAGEGGFEHYLAQLKRLGAQVARLSRRYKIPVEELVDLIELAWEEPGEPGGSRPMQA</sequence>
<comment type="caution">
    <text evidence="1">The sequence shown here is derived from an EMBL/GenBank/DDBJ whole genome shotgun (WGS) entry which is preliminary data.</text>
</comment>
<dbReference type="AlphaFoldDB" id="A0A399F881"/>
<dbReference type="Proteomes" id="UP000266178">
    <property type="component" value="Unassembled WGS sequence"/>
</dbReference>
<keyword evidence="2" id="KW-1185">Reference proteome</keyword>
<gene>
    <name evidence="1" type="ORF">Mgrana_02237</name>
</gene>
<dbReference type="EMBL" id="QWLB01000030">
    <property type="protein sequence ID" value="RIH91876.1"/>
    <property type="molecule type" value="Genomic_DNA"/>
</dbReference>
<proteinExistence type="predicted"/>
<dbReference type="RefSeq" id="WP_119357707.1">
    <property type="nucleotide sequence ID" value="NZ_BJXM01000012.1"/>
</dbReference>
<name>A0A399F881_9DEIN</name>
<reference evidence="1 2" key="1">
    <citation type="submission" date="2018-08" db="EMBL/GenBank/DDBJ databases">
        <title>Meiothermus granaticius genome AF-68 sequencing project.</title>
        <authorList>
            <person name="Da Costa M.S."/>
            <person name="Albuquerque L."/>
            <person name="Raposo P."/>
            <person name="Froufe H.J.C."/>
            <person name="Barroso C.S."/>
            <person name="Egas C."/>
        </authorList>
    </citation>
    <scope>NUCLEOTIDE SEQUENCE [LARGE SCALE GENOMIC DNA]</scope>
    <source>
        <strain evidence="1 2">AF-68</strain>
    </source>
</reference>
<dbReference type="OrthoDB" id="26327at2"/>
<protein>
    <submittedName>
        <fullName evidence="1">Uncharacterized protein</fullName>
    </submittedName>
</protein>
<evidence type="ECO:0000313" key="2">
    <source>
        <dbReference type="Proteomes" id="UP000266178"/>
    </source>
</evidence>
<organism evidence="1 2">
    <name type="scientific">Meiothermus granaticius NBRC 107808</name>
    <dbReference type="NCBI Taxonomy" id="1227551"/>
    <lineage>
        <taxon>Bacteria</taxon>
        <taxon>Thermotogati</taxon>
        <taxon>Deinococcota</taxon>
        <taxon>Deinococci</taxon>
        <taxon>Thermales</taxon>
        <taxon>Thermaceae</taxon>
        <taxon>Meiothermus</taxon>
    </lineage>
</organism>
<accession>A0A399F881</accession>